<sequence>MAPYMQSLRTALWFFPILALGLTIPLLMLEYRRYGALTFWRAFVVYTFSFYLLAAYLMVILPLPPRAVVAQLTTPRYNLHPLMVFYQFFDNTAFQWLQPHTWLIAIKQPGFTQPFFNLLLTVPFGVYLRYYFRRSFKQTLLLTFGLTCFFELTQLSALYGLYPRPYRLFDVDDLLINTTGGLLGYAIAPVLTWLFPSYQTMKSAAYRKGLRVSYTRRGVAFVIDWIVMTMALTTMTVFIHRVFGIHDLHHHILWFYLVTAGFYFVVFPYLTNGLTIGKWLVRIQIVERAGRLELSFWHLFIRQIILYGVIVPGLGYWLPRMGLAAMRAPQRLVDFYLLAALLTVTLAAVFAIHVLLAMLYQHDRLFYEQLSQTEQISTVRSGDSSVMPDQKAASQNGV</sequence>
<feature type="transmembrane region" description="Helical" evidence="5">
    <location>
        <begin position="174"/>
        <end position="198"/>
    </location>
</feature>
<evidence type="ECO:0000256" key="2">
    <source>
        <dbReference type="ARBA" id="ARBA00022692"/>
    </source>
</evidence>
<dbReference type="InterPro" id="IPR006976">
    <property type="entry name" value="VanZ-like"/>
</dbReference>
<evidence type="ECO:0000313" key="9">
    <source>
        <dbReference type="Proteomes" id="UP000051461"/>
    </source>
</evidence>
<keyword evidence="4 5" id="KW-0472">Membrane</keyword>
<evidence type="ECO:0000313" key="8">
    <source>
        <dbReference type="EMBL" id="KRK33446.1"/>
    </source>
</evidence>
<reference evidence="8 9" key="1">
    <citation type="journal article" date="2015" name="Genome Announc.">
        <title>Expanding the biotechnology potential of lactobacilli through comparative genomics of 213 strains and associated genera.</title>
        <authorList>
            <person name="Sun Z."/>
            <person name="Harris H.M."/>
            <person name="McCann A."/>
            <person name="Guo C."/>
            <person name="Argimon S."/>
            <person name="Zhang W."/>
            <person name="Yang X."/>
            <person name="Jeffery I.B."/>
            <person name="Cooney J.C."/>
            <person name="Kagawa T.F."/>
            <person name="Liu W."/>
            <person name="Song Y."/>
            <person name="Salvetti E."/>
            <person name="Wrobel A."/>
            <person name="Rasinkangas P."/>
            <person name="Parkhill J."/>
            <person name="Rea M.C."/>
            <person name="O'Sullivan O."/>
            <person name="Ritari J."/>
            <person name="Douillard F.P."/>
            <person name="Paul Ross R."/>
            <person name="Yang R."/>
            <person name="Briner A.E."/>
            <person name="Felis G.E."/>
            <person name="de Vos W.M."/>
            <person name="Barrangou R."/>
            <person name="Klaenhammer T.R."/>
            <person name="Caufield P.W."/>
            <person name="Cui Y."/>
            <person name="Zhang H."/>
            <person name="O'Toole P.W."/>
        </authorList>
    </citation>
    <scope>NUCLEOTIDE SEQUENCE [LARGE SCALE GENOMIC DNA]</scope>
    <source>
        <strain evidence="8 9">DSM 20003</strain>
    </source>
</reference>
<dbReference type="AlphaFoldDB" id="A0A0R1GGW3"/>
<evidence type="ECO:0000259" key="6">
    <source>
        <dbReference type="Pfam" id="PF04892"/>
    </source>
</evidence>
<dbReference type="InterPro" id="IPR053150">
    <property type="entry name" value="Teicoplanin_resist-assoc"/>
</dbReference>
<dbReference type="Proteomes" id="UP000051461">
    <property type="component" value="Unassembled WGS sequence"/>
</dbReference>
<dbReference type="InterPro" id="IPR010432">
    <property type="entry name" value="RDD"/>
</dbReference>
<evidence type="ECO:0000256" key="4">
    <source>
        <dbReference type="ARBA" id="ARBA00023136"/>
    </source>
</evidence>
<feature type="transmembrane region" description="Helical" evidence="5">
    <location>
        <begin position="12"/>
        <end position="31"/>
    </location>
</feature>
<name>A0A0R1GGW3_9LACO</name>
<accession>A0A0R1GGW3</accession>
<dbReference type="PATRIC" id="fig|1423726.3.peg.1254"/>
<feature type="transmembrane region" description="Helical" evidence="5">
    <location>
        <begin position="115"/>
        <end position="132"/>
    </location>
</feature>
<dbReference type="Pfam" id="PF06271">
    <property type="entry name" value="RDD"/>
    <property type="match status" value="1"/>
</dbReference>
<dbReference type="InterPro" id="IPR021192">
    <property type="entry name" value="UCP031578_Vanz/RDD"/>
</dbReference>
<dbReference type="EMBL" id="AZDA01000116">
    <property type="protein sequence ID" value="KRK33446.1"/>
    <property type="molecule type" value="Genomic_DNA"/>
</dbReference>
<keyword evidence="3 5" id="KW-1133">Transmembrane helix</keyword>
<gene>
    <name evidence="8" type="ORF">FC07_GL001207</name>
</gene>
<dbReference type="PANTHER" id="PTHR36834:SF1">
    <property type="entry name" value="INTEGRAL MEMBRANE PROTEIN"/>
    <property type="match status" value="1"/>
</dbReference>
<dbReference type="RefSeq" id="WP_057905381.1">
    <property type="nucleotide sequence ID" value="NZ_AZDA01000116.1"/>
</dbReference>
<evidence type="ECO:0000256" key="5">
    <source>
        <dbReference type="SAM" id="Phobius"/>
    </source>
</evidence>
<organism evidence="8 9">
    <name type="scientific">Loigolactobacillus bifermentans DSM 20003</name>
    <dbReference type="NCBI Taxonomy" id="1423726"/>
    <lineage>
        <taxon>Bacteria</taxon>
        <taxon>Bacillati</taxon>
        <taxon>Bacillota</taxon>
        <taxon>Bacilli</taxon>
        <taxon>Lactobacillales</taxon>
        <taxon>Lactobacillaceae</taxon>
        <taxon>Loigolactobacillus</taxon>
    </lineage>
</organism>
<feature type="transmembrane region" description="Helical" evidence="5">
    <location>
        <begin position="335"/>
        <end position="360"/>
    </location>
</feature>
<dbReference type="STRING" id="1423726.FC07_GL001207"/>
<feature type="domain" description="RDD" evidence="7">
    <location>
        <begin position="213"/>
        <end position="341"/>
    </location>
</feature>
<dbReference type="OrthoDB" id="4822551at2"/>
<feature type="transmembrane region" description="Helical" evidence="5">
    <location>
        <begin position="252"/>
        <end position="275"/>
    </location>
</feature>
<dbReference type="PIRSF" id="PIRSF031578">
    <property type="entry name" value="Uncharacterised_Vanz_RDD-cont"/>
    <property type="match status" value="1"/>
</dbReference>
<proteinExistence type="predicted"/>
<dbReference type="GO" id="GO:0016020">
    <property type="term" value="C:membrane"/>
    <property type="evidence" value="ECO:0007669"/>
    <property type="project" value="UniProtKB-SubCell"/>
</dbReference>
<protein>
    <submittedName>
        <fullName evidence="8">Integral membrane protein</fullName>
    </submittedName>
</protein>
<dbReference type="PANTHER" id="PTHR36834">
    <property type="entry name" value="MEMBRANE PROTEIN-RELATED"/>
    <property type="match status" value="1"/>
</dbReference>
<evidence type="ECO:0000256" key="1">
    <source>
        <dbReference type="ARBA" id="ARBA00004141"/>
    </source>
</evidence>
<feature type="transmembrane region" description="Helical" evidence="5">
    <location>
        <begin position="139"/>
        <end position="162"/>
    </location>
</feature>
<comment type="subcellular location">
    <subcellularLocation>
        <location evidence="1">Membrane</location>
        <topology evidence="1">Multi-pass membrane protein</topology>
    </subcellularLocation>
</comment>
<dbReference type="Pfam" id="PF04892">
    <property type="entry name" value="VanZ"/>
    <property type="match status" value="1"/>
</dbReference>
<keyword evidence="9" id="KW-1185">Reference proteome</keyword>
<feature type="domain" description="VanZ-like" evidence="6">
    <location>
        <begin position="48"/>
        <end position="191"/>
    </location>
</feature>
<evidence type="ECO:0000256" key="3">
    <source>
        <dbReference type="ARBA" id="ARBA00022989"/>
    </source>
</evidence>
<feature type="transmembrane region" description="Helical" evidence="5">
    <location>
        <begin position="219"/>
        <end position="240"/>
    </location>
</feature>
<keyword evidence="2 5" id="KW-0812">Transmembrane</keyword>
<feature type="transmembrane region" description="Helical" evidence="5">
    <location>
        <begin position="43"/>
        <end position="63"/>
    </location>
</feature>
<evidence type="ECO:0000259" key="7">
    <source>
        <dbReference type="Pfam" id="PF06271"/>
    </source>
</evidence>
<comment type="caution">
    <text evidence="8">The sequence shown here is derived from an EMBL/GenBank/DDBJ whole genome shotgun (WGS) entry which is preliminary data.</text>
</comment>
<feature type="transmembrane region" description="Helical" evidence="5">
    <location>
        <begin position="296"/>
        <end position="315"/>
    </location>
</feature>